<dbReference type="GO" id="GO:0005737">
    <property type="term" value="C:cytoplasm"/>
    <property type="evidence" value="ECO:0007669"/>
    <property type="project" value="TreeGrafter"/>
</dbReference>
<dbReference type="EMBL" id="HBHR01012333">
    <property type="protein sequence ID" value="CAD9863643.1"/>
    <property type="molecule type" value="Transcribed_RNA"/>
</dbReference>
<dbReference type="SUPFAM" id="SSF51735">
    <property type="entry name" value="NAD(P)-binding Rossmann-fold domains"/>
    <property type="match status" value="1"/>
</dbReference>
<dbReference type="AlphaFoldDB" id="A0A7S2XX34"/>
<dbReference type="PANTHER" id="PTHR42840:SF3">
    <property type="entry name" value="BINDING ROSSMANN FOLD OXIDOREDUCTASE, PUTATIVE (AFU_ORTHOLOGUE AFUA_2G10240)-RELATED"/>
    <property type="match status" value="1"/>
</dbReference>
<accession>A0A7S2XX34</accession>
<dbReference type="InterPro" id="IPR036291">
    <property type="entry name" value="NAD(P)-bd_dom_sf"/>
</dbReference>
<dbReference type="Gene3D" id="3.40.50.720">
    <property type="entry name" value="NAD(P)-binding Rossmann-like Domain"/>
    <property type="match status" value="1"/>
</dbReference>
<proteinExistence type="predicted"/>
<name>A0A7S2XX34_9STRA</name>
<keyword evidence="1" id="KW-0560">Oxidoreductase</keyword>
<dbReference type="PANTHER" id="PTHR42840">
    <property type="entry name" value="NAD(P)-BINDING ROSSMANN-FOLD SUPERFAMILY PROTEIN-RELATED"/>
    <property type="match status" value="1"/>
</dbReference>
<evidence type="ECO:0000256" key="1">
    <source>
        <dbReference type="ARBA" id="ARBA00023002"/>
    </source>
</evidence>
<dbReference type="Gene3D" id="3.30.360.10">
    <property type="entry name" value="Dihydrodipicolinate Reductase, domain 2"/>
    <property type="match status" value="1"/>
</dbReference>
<organism evidence="2">
    <name type="scientific">Fibrocapsa japonica</name>
    <dbReference type="NCBI Taxonomy" id="94617"/>
    <lineage>
        <taxon>Eukaryota</taxon>
        <taxon>Sar</taxon>
        <taxon>Stramenopiles</taxon>
        <taxon>Ochrophyta</taxon>
        <taxon>Raphidophyceae</taxon>
        <taxon>Chattonellales</taxon>
        <taxon>Chattonellaceae</taxon>
        <taxon>Fibrocapsa</taxon>
    </lineage>
</organism>
<dbReference type="GO" id="GO:0016491">
    <property type="term" value="F:oxidoreductase activity"/>
    <property type="evidence" value="ECO:0007669"/>
    <property type="project" value="UniProtKB-KW"/>
</dbReference>
<protein>
    <recommendedName>
        <fullName evidence="3">Gfo/Idh/MocA-like oxidoreductase N-terminal domain-containing protein</fullName>
    </recommendedName>
</protein>
<evidence type="ECO:0008006" key="3">
    <source>
        <dbReference type="Google" id="ProtNLM"/>
    </source>
</evidence>
<reference evidence="2" key="1">
    <citation type="submission" date="2021-01" db="EMBL/GenBank/DDBJ databases">
        <authorList>
            <person name="Corre E."/>
            <person name="Pelletier E."/>
            <person name="Niang G."/>
            <person name="Scheremetjew M."/>
            <person name="Finn R."/>
            <person name="Kale V."/>
            <person name="Holt S."/>
            <person name="Cochrane G."/>
            <person name="Meng A."/>
            <person name="Brown T."/>
            <person name="Cohen L."/>
        </authorList>
    </citation>
    <scope>NUCLEOTIDE SEQUENCE</scope>
    <source>
        <strain evidence="2">CCMP1661</strain>
    </source>
</reference>
<dbReference type="GO" id="GO:0006740">
    <property type="term" value="P:NADPH regeneration"/>
    <property type="evidence" value="ECO:0007669"/>
    <property type="project" value="TreeGrafter"/>
</dbReference>
<gene>
    <name evidence="2" type="ORF">FJAP1339_LOCUS6016</name>
</gene>
<sequence length="355" mass="38416">MPIDLVVIGCGVPKRGMGWYHAKQVLDGDIPSATLQAVVEPWFLGGGADSPPGQEFAAWKAEVEGSGSTTFHASVDEVTFSPTACALVAGRTADNPNLLRKIVDKGCKFIYLEKPGAPTVPELEGMAAYAAENGARVFMGYNKNVTKYVTLAREFEAANEGASTTFIHNNAYKPEELAECFERNCEGMLKNMAVHELALLVTYYDVSVDNIESVSWDEEYTSCQKIGDYTDFDKIGFTVTTKSGKTVSVKANRCGGSYSNAICEVGGSEAFKSVTPDAELEAVVATKQAANPDWMPYFFLQHDDYITLKERVSSHIAEGKEGYPDGIATIDIAIETLKVAEFLTGKALEKFSPSG</sequence>
<evidence type="ECO:0000313" key="2">
    <source>
        <dbReference type="EMBL" id="CAD9863643.1"/>
    </source>
</evidence>